<organism evidence="6 7">
    <name type="scientific">Breznakiella homolactica</name>
    <dbReference type="NCBI Taxonomy" id="2798577"/>
    <lineage>
        <taxon>Bacteria</taxon>
        <taxon>Pseudomonadati</taxon>
        <taxon>Spirochaetota</taxon>
        <taxon>Spirochaetia</taxon>
        <taxon>Spirochaetales</taxon>
        <taxon>Breznakiellaceae</taxon>
        <taxon>Breznakiella</taxon>
    </lineage>
</organism>
<dbReference type="GO" id="GO:0009401">
    <property type="term" value="P:phosphoenolpyruvate-dependent sugar phosphotransferase system"/>
    <property type="evidence" value="ECO:0007669"/>
    <property type="project" value="UniProtKB-KW"/>
</dbReference>
<evidence type="ECO:0000259" key="5">
    <source>
        <dbReference type="PROSITE" id="PS51350"/>
    </source>
</evidence>
<dbReference type="SUPFAM" id="SSF55594">
    <property type="entry name" value="HPr-like"/>
    <property type="match status" value="1"/>
</dbReference>
<name>A0A7T7XLF6_9SPIR</name>
<evidence type="ECO:0000256" key="4">
    <source>
        <dbReference type="ARBA" id="ARBA00022683"/>
    </source>
</evidence>
<evidence type="ECO:0000256" key="3">
    <source>
        <dbReference type="ARBA" id="ARBA00022490"/>
    </source>
</evidence>
<feature type="domain" description="HPr" evidence="5">
    <location>
        <begin position="1"/>
        <end position="85"/>
    </location>
</feature>
<protein>
    <submittedName>
        <fullName evidence="6">HPr family phosphocarrier protein</fullName>
    </submittedName>
</protein>
<reference evidence="6" key="1">
    <citation type="submission" date="2021-01" db="EMBL/GenBank/DDBJ databases">
        <title>Description of Breznakiella homolactica.</title>
        <authorList>
            <person name="Song Y."/>
            <person name="Brune A."/>
        </authorList>
    </citation>
    <scope>NUCLEOTIDE SEQUENCE</scope>
    <source>
        <strain evidence="6">RmG30</strain>
    </source>
</reference>
<evidence type="ECO:0000313" key="7">
    <source>
        <dbReference type="Proteomes" id="UP000595917"/>
    </source>
</evidence>
<keyword evidence="3" id="KW-0963">Cytoplasm</keyword>
<dbReference type="CDD" id="cd00367">
    <property type="entry name" value="PTS-HPr_like"/>
    <property type="match status" value="1"/>
</dbReference>
<dbReference type="Gene3D" id="3.30.1340.10">
    <property type="entry name" value="HPr-like"/>
    <property type="match status" value="1"/>
</dbReference>
<comment type="subcellular location">
    <subcellularLocation>
        <location evidence="1">Cytoplasm</location>
    </subcellularLocation>
</comment>
<dbReference type="InterPro" id="IPR000032">
    <property type="entry name" value="HPr-like"/>
</dbReference>
<evidence type="ECO:0000256" key="1">
    <source>
        <dbReference type="ARBA" id="ARBA00004496"/>
    </source>
</evidence>
<dbReference type="AlphaFoldDB" id="A0A7T7XLF6"/>
<comment type="similarity">
    <text evidence="2">Belongs to the HPr family.</text>
</comment>
<dbReference type="PANTHER" id="PTHR33705">
    <property type="entry name" value="PHOSPHOCARRIER PROTEIN HPR"/>
    <property type="match status" value="1"/>
</dbReference>
<dbReference type="Pfam" id="PF00381">
    <property type="entry name" value="PTS-HPr"/>
    <property type="match status" value="1"/>
</dbReference>
<dbReference type="InterPro" id="IPR050399">
    <property type="entry name" value="HPr"/>
</dbReference>
<dbReference type="GO" id="GO:0005737">
    <property type="term" value="C:cytoplasm"/>
    <property type="evidence" value="ECO:0007669"/>
    <property type="project" value="UniProtKB-SubCell"/>
</dbReference>
<dbReference type="PROSITE" id="PS51350">
    <property type="entry name" value="PTS_HPR_DOM"/>
    <property type="match status" value="1"/>
</dbReference>
<proteinExistence type="inferred from homology"/>
<dbReference type="PRINTS" id="PR00107">
    <property type="entry name" value="PHOSPHOCPHPR"/>
</dbReference>
<evidence type="ECO:0000313" key="6">
    <source>
        <dbReference type="EMBL" id="QQO08536.1"/>
    </source>
</evidence>
<dbReference type="InterPro" id="IPR035895">
    <property type="entry name" value="HPr-like_sf"/>
</dbReference>
<dbReference type="NCBIfam" id="TIGR01003">
    <property type="entry name" value="PTS_HPr_family"/>
    <property type="match status" value="1"/>
</dbReference>
<accession>A0A7T7XLF6</accession>
<dbReference type="KEGG" id="bhc:JFL75_16600"/>
<evidence type="ECO:0000256" key="2">
    <source>
        <dbReference type="ARBA" id="ARBA00010736"/>
    </source>
</evidence>
<gene>
    <name evidence="6" type="ORF">JFL75_16600</name>
</gene>
<dbReference type="EMBL" id="CP067089">
    <property type="protein sequence ID" value="QQO08536.1"/>
    <property type="molecule type" value="Genomic_DNA"/>
</dbReference>
<dbReference type="PANTHER" id="PTHR33705:SF2">
    <property type="entry name" value="PHOSPHOCARRIER PROTEIN NPR"/>
    <property type="match status" value="1"/>
</dbReference>
<keyword evidence="4" id="KW-0598">Phosphotransferase system</keyword>
<dbReference type="RefSeq" id="WP_215625842.1">
    <property type="nucleotide sequence ID" value="NZ_CP067089.2"/>
</dbReference>
<dbReference type="Proteomes" id="UP000595917">
    <property type="component" value="Chromosome"/>
</dbReference>
<sequence length="85" mass="9018">MREITYVLKAPMGLHGRPAGLLAGAAGKYKCAIEVGSPAKMVNAKRVIGVMALTLKQGNEVTMTFDGDDEEAAAAFFADFLEKNV</sequence>
<keyword evidence="7" id="KW-1185">Reference proteome</keyword>